<sequence length="230" mass="26418">MRIDTSSATIISSVHSRSNHGQTRLLDRSSLTIIVTGPSRFYNDSMSSLKEEGSRSIVWNCYEKHTFELGYSCRGPPRMRIIKCWNSNPSLPQRVVSHSLRMRYAIRCWVDDQATQKTLVGDPSRRPAERQVQAVRRYLNSNFGGFNGNLEILEEVFGNLDWIFFVLELHIFFLDGFVPIFDVQLHKCHVAPIVVLILVILHTLLQFLNAKHKELGSIDYKKEAVEILEA</sequence>
<keyword evidence="1" id="KW-0812">Transmembrane</keyword>
<dbReference type="Gramene" id="MELO3C032234.2.1">
    <property type="protein sequence ID" value="MELO3C032234.2.1"/>
    <property type="gene ID" value="MELO3C032234.2"/>
</dbReference>
<evidence type="ECO:0000313" key="2">
    <source>
        <dbReference type="EnsemblPlants" id="MELO3C032234.2.1"/>
    </source>
</evidence>
<organism evidence="2">
    <name type="scientific">Cucumis melo</name>
    <name type="common">Muskmelon</name>
    <dbReference type="NCBI Taxonomy" id="3656"/>
    <lineage>
        <taxon>Eukaryota</taxon>
        <taxon>Viridiplantae</taxon>
        <taxon>Streptophyta</taxon>
        <taxon>Embryophyta</taxon>
        <taxon>Tracheophyta</taxon>
        <taxon>Spermatophyta</taxon>
        <taxon>Magnoliopsida</taxon>
        <taxon>eudicotyledons</taxon>
        <taxon>Gunneridae</taxon>
        <taxon>Pentapetalae</taxon>
        <taxon>rosids</taxon>
        <taxon>fabids</taxon>
        <taxon>Cucurbitales</taxon>
        <taxon>Cucurbitaceae</taxon>
        <taxon>Benincaseae</taxon>
        <taxon>Cucumis</taxon>
    </lineage>
</organism>
<reference evidence="2" key="1">
    <citation type="submission" date="2023-03" db="UniProtKB">
        <authorList>
            <consortium name="EnsemblPlants"/>
        </authorList>
    </citation>
    <scope>IDENTIFICATION</scope>
</reference>
<keyword evidence="1" id="KW-0472">Membrane</keyword>
<evidence type="ECO:0000256" key="1">
    <source>
        <dbReference type="SAM" id="Phobius"/>
    </source>
</evidence>
<dbReference type="AlphaFoldDB" id="A0A9I9EDD2"/>
<keyword evidence="1" id="KW-1133">Transmembrane helix</keyword>
<proteinExistence type="predicted"/>
<protein>
    <recommendedName>
        <fullName evidence="3">NBS-LRR type resistance protein</fullName>
    </recommendedName>
</protein>
<dbReference type="EnsemblPlants" id="MELO3C032234.2.1">
    <property type="protein sequence ID" value="MELO3C032234.2.1"/>
    <property type="gene ID" value="MELO3C032234.2"/>
</dbReference>
<evidence type="ECO:0008006" key="3">
    <source>
        <dbReference type="Google" id="ProtNLM"/>
    </source>
</evidence>
<feature type="transmembrane region" description="Helical" evidence="1">
    <location>
        <begin position="189"/>
        <end position="208"/>
    </location>
</feature>
<name>A0A9I9EDD2_CUCME</name>
<accession>A0A9I9EDD2</accession>